<dbReference type="GO" id="GO:0004888">
    <property type="term" value="F:transmembrane signaling receptor activity"/>
    <property type="evidence" value="ECO:0007669"/>
    <property type="project" value="InterPro"/>
</dbReference>
<evidence type="ECO:0000313" key="9">
    <source>
        <dbReference type="Proteomes" id="UP000242188"/>
    </source>
</evidence>
<dbReference type="InterPro" id="IPR038050">
    <property type="entry name" value="Neuro_actylchol_rec"/>
</dbReference>
<dbReference type="PRINTS" id="PR00252">
    <property type="entry name" value="NRIONCHANNEL"/>
</dbReference>
<dbReference type="InterPro" id="IPR018000">
    <property type="entry name" value="Neurotransmitter_ion_chnl_CS"/>
</dbReference>
<keyword evidence="9" id="KW-1185">Reference proteome</keyword>
<evidence type="ECO:0000256" key="4">
    <source>
        <dbReference type="ARBA" id="ARBA00023136"/>
    </source>
</evidence>
<keyword evidence="2 5" id="KW-0812">Transmembrane</keyword>
<dbReference type="SUPFAM" id="SSF90112">
    <property type="entry name" value="Neurotransmitter-gated ion-channel transmembrane pore"/>
    <property type="match status" value="1"/>
</dbReference>
<dbReference type="PANTHER" id="PTHR18945">
    <property type="entry name" value="NEUROTRANSMITTER GATED ION CHANNEL"/>
    <property type="match status" value="1"/>
</dbReference>
<dbReference type="InterPro" id="IPR036734">
    <property type="entry name" value="Neur_chan_lig-bd_sf"/>
</dbReference>
<dbReference type="OrthoDB" id="6138497at2759"/>
<comment type="similarity">
    <text evidence="5">Belongs to the ligand-gated ion channel (TC 1.A.9) family.</text>
</comment>
<name>A0A210PMV0_MIZYE</name>
<evidence type="ECO:0000256" key="3">
    <source>
        <dbReference type="ARBA" id="ARBA00022989"/>
    </source>
</evidence>
<keyword evidence="5" id="KW-0732">Signal</keyword>
<evidence type="ECO:0000256" key="1">
    <source>
        <dbReference type="ARBA" id="ARBA00004141"/>
    </source>
</evidence>
<evidence type="ECO:0000256" key="5">
    <source>
        <dbReference type="RuleBase" id="RU000687"/>
    </source>
</evidence>
<dbReference type="FunFam" id="2.70.170.10:FF:000028">
    <property type="entry name" value="AcetylCholine Receptor"/>
    <property type="match status" value="1"/>
</dbReference>
<dbReference type="CDD" id="cd18989">
    <property type="entry name" value="LGIC_ECD_cation"/>
    <property type="match status" value="1"/>
</dbReference>
<comment type="subcellular location">
    <subcellularLocation>
        <location evidence="1">Membrane</location>
        <topology evidence="1">Multi-pass membrane protein</topology>
    </subcellularLocation>
</comment>
<keyword evidence="3 5" id="KW-1133">Transmembrane helix</keyword>
<dbReference type="InterPro" id="IPR006202">
    <property type="entry name" value="Neur_chan_lig-bd"/>
</dbReference>
<reference evidence="8 9" key="1">
    <citation type="journal article" date="2017" name="Nat. Ecol. Evol.">
        <title>Scallop genome provides insights into evolution of bilaterian karyotype and development.</title>
        <authorList>
            <person name="Wang S."/>
            <person name="Zhang J."/>
            <person name="Jiao W."/>
            <person name="Li J."/>
            <person name="Xun X."/>
            <person name="Sun Y."/>
            <person name="Guo X."/>
            <person name="Huan P."/>
            <person name="Dong B."/>
            <person name="Zhang L."/>
            <person name="Hu X."/>
            <person name="Sun X."/>
            <person name="Wang J."/>
            <person name="Zhao C."/>
            <person name="Wang Y."/>
            <person name="Wang D."/>
            <person name="Huang X."/>
            <person name="Wang R."/>
            <person name="Lv J."/>
            <person name="Li Y."/>
            <person name="Zhang Z."/>
            <person name="Liu B."/>
            <person name="Lu W."/>
            <person name="Hui Y."/>
            <person name="Liang J."/>
            <person name="Zhou Z."/>
            <person name="Hou R."/>
            <person name="Li X."/>
            <person name="Liu Y."/>
            <person name="Li H."/>
            <person name="Ning X."/>
            <person name="Lin Y."/>
            <person name="Zhao L."/>
            <person name="Xing Q."/>
            <person name="Dou J."/>
            <person name="Li Y."/>
            <person name="Mao J."/>
            <person name="Guo H."/>
            <person name="Dou H."/>
            <person name="Li T."/>
            <person name="Mu C."/>
            <person name="Jiang W."/>
            <person name="Fu Q."/>
            <person name="Fu X."/>
            <person name="Miao Y."/>
            <person name="Liu J."/>
            <person name="Yu Q."/>
            <person name="Li R."/>
            <person name="Liao H."/>
            <person name="Li X."/>
            <person name="Kong Y."/>
            <person name="Jiang Z."/>
            <person name="Chourrout D."/>
            <person name="Li R."/>
            <person name="Bao Z."/>
        </authorList>
    </citation>
    <scope>NUCLEOTIDE SEQUENCE [LARGE SCALE GENOMIC DNA]</scope>
    <source>
        <strain evidence="8 9">PY_sf001</strain>
    </source>
</reference>
<evidence type="ECO:0000259" key="6">
    <source>
        <dbReference type="Pfam" id="PF02931"/>
    </source>
</evidence>
<feature type="domain" description="Neurotransmitter-gated ion-channel transmembrane" evidence="7">
    <location>
        <begin position="234"/>
        <end position="366"/>
    </location>
</feature>
<evidence type="ECO:0000313" key="8">
    <source>
        <dbReference type="EMBL" id="OWF37793.1"/>
    </source>
</evidence>
<organism evidence="8 9">
    <name type="scientific">Mizuhopecten yessoensis</name>
    <name type="common">Japanese scallop</name>
    <name type="synonym">Patinopecten yessoensis</name>
    <dbReference type="NCBI Taxonomy" id="6573"/>
    <lineage>
        <taxon>Eukaryota</taxon>
        <taxon>Metazoa</taxon>
        <taxon>Spiralia</taxon>
        <taxon>Lophotrochozoa</taxon>
        <taxon>Mollusca</taxon>
        <taxon>Bivalvia</taxon>
        <taxon>Autobranchia</taxon>
        <taxon>Pteriomorphia</taxon>
        <taxon>Pectinida</taxon>
        <taxon>Pectinoidea</taxon>
        <taxon>Pectinidae</taxon>
        <taxon>Mizuhopecten</taxon>
    </lineage>
</organism>
<feature type="transmembrane region" description="Helical" evidence="5">
    <location>
        <begin position="263"/>
        <end position="280"/>
    </location>
</feature>
<keyword evidence="5" id="KW-0406">Ion transport</keyword>
<accession>A0A210PMV0</accession>
<dbReference type="GO" id="GO:0005230">
    <property type="term" value="F:extracellular ligand-gated monoatomic ion channel activity"/>
    <property type="evidence" value="ECO:0007669"/>
    <property type="project" value="InterPro"/>
</dbReference>
<feature type="chain" id="PRO_5022270281" evidence="5">
    <location>
        <begin position="23"/>
        <end position="433"/>
    </location>
</feature>
<dbReference type="Pfam" id="PF02931">
    <property type="entry name" value="Neur_chan_LBD"/>
    <property type="match status" value="1"/>
</dbReference>
<proteinExistence type="inferred from homology"/>
<dbReference type="Proteomes" id="UP000242188">
    <property type="component" value="Unassembled WGS sequence"/>
</dbReference>
<comment type="caution">
    <text evidence="8">The sequence shown here is derived from an EMBL/GenBank/DDBJ whole genome shotgun (WGS) entry which is preliminary data.</text>
</comment>
<keyword evidence="4 5" id="KW-0472">Membrane</keyword>
<dbReference type="InterPro" id="IPR006201">
    <property type="entry name" value="Neur_channel"/>
</dbReference>
<sequence length="433" mass="49398">MAVQWAVHIILALVSVIPVAQAKNGADLKDLHDELFNKRSYPKFIIPRADVNKPIIISVAFYLHGINYLDEVEGKLVTTAHLELGWNDTFLTWDRRDFSNISYFYMPQSEDWRPDVSLYNGFTKLKELGDDVILVKVYYDGRMEWNPFEVFETKCDIAIKRFPFDCQKCKLVLRMWTSGAEDVKFGLRDSVLNMVSFEPNGVWDLRSSKIELDRGNAIVSLELDRRPEHYLLTLICPILLLSFLSIFTFVIPVDSGEKMGYSMTVYLAFAVFLTIVSSSLPVNSRAMSYMAVYLIGLLEKGTSIVIVTAAQVRLHHRQSNVDLPPSLRRVINISRGMYICSGRRVKPNRIDVTKKTSSKNDKSDNSVPFYRNVIAVKECPDTRLSSDASSEYEDNVDEMFTWADFSTALDSFLFCFFFTVAVVLTVVFFTAAL</sequence>
<feature type="domain" description="Neurotransmitter-gated ion-channel ligand-binding" evidence="6">
    <location>
        <begin position="30"/>
        <end position="210"/>
    </location>
</feature>
<dbReference type="SUPFAM" id="SSF63712">
    <property type="entry name" value="Nicotinic receptor ligand binding domain-like"/>
    <property type="match status" value="1"/>
</dbReference>
<keyword evidence="5" id="KW-0813">Transport</keyword>
<feature type="signal peptide" evidence="5">
    <location>
        <begin position="1"/>
        <end position="22"/>
    </location>
</feature>
<dbReference type="InterPro" id="IPR006029">
    <property type="entry name" value="Neurotrans-gated_channel_TM"/>
</dbReference>
<evidence type="ECO:0000259" key="7">
    <source>
        <dbReference type="Pfam" id="PF02932"/>
    </source>
</evidence>
<keyword evidence="5" id="KW-0407">Ion channel</keyword>
<protein>
    <submittedName>
        <fullName evidence="8">Acetylcholine receptor subunit alpha</fullName>
    </submittedName>
</protein>
<dbReference type="PROSITE" id="PS00236">
    <property type="entry name" value="NEUROTR_ION_CHANNEL"/>
    <property type="match status" value="1"/>
</dbReference>
<dbReference type="CDD" id="cd19051">
    <property type="entry name" value="LGIC_TM_cation"/>
    <property type="match status" value="1"/>
</dbReference>
<feature type="transmembrane region" description="Helical" evidence="5">
    <location>
        <begin position="412"/>
        <end position="432"/>
    </location>
</feature>
<dbReference type="AlphaFoldDB" id="A0A210PMV0"/>
<feature type="transmembrane region" description="Helical" evidence="5">
    <location>
        <begin position="286"/>
        <end position="310"/>
    </location>
</feature>
<dbReference type="Pfam" id="PF02932">
    <property type="entry name" value="Neur_chan_memb"/>
    <property type="match status" value="1"/>
</dbReference>
<dbReference type="STRING" id="6573.A0A210PMV0"/>
<dbReference type="GO" id="GO:0016020">
    <property type="term" value="C:membrane"/>
    <property type="evidence" value="ECO:0007669"/>
    <property type="project" value="UniProtKB-SubCell"/>
</dbReference>
<keyword evidence="8" id="KW-0675">Receptor</keyword>
<dbReference type="InterPro" id="IPR036719">
    <property type="entry name" value="Neuro-gated_channel_TM_sf"/>
</dbReference>
<feature type="transmembrane region" description="Helical" evidence="5">
    <location>
        <begin position="230"/>
        <end position="251"/>
    </location>
</feature>
<gene>
    <name evidence="8" type="ORF">KP79_PYT15648</name>
</gene>
<dbReference type="EMBL" id="NEDP02005580">
    <property type="protein sequence ID" value="OWF37793.1"/>
    <property type="molecule type" value="Genomic_DNA"/>
</dbReference>
<evidence type="ECO:0000256" key="2">
    <source>
        <dbReference type="ARBA" id="ARBA00022692"/>
    </source>
</evidence>
<dbReference type="Gene3D" id="1.20.58.390">
    <property type="entry name" value="Neurotransmitter-gated ion-channel transmembrane domain"/>
    <property type="match status" value="1"/>
</dbReference>
<dbReference type="Gene3D" id="2.70.170.10">
    <property type="entry name" value="Neurotransmitter-gated ion-channel ligand-binding domain"/>
    <property type="match status" value="1"/>
</dbReference>